<proteinExistence type="predicted"/>
<keyword evidence="3" id="KW-1185">Reference proteome</keyword>
<dbReference type="GeneID" id="19974310"/>
<protein>
    <recommendedName>
        <fullName evidence="1">N-acetyltransferase domain-containing protein</fullName>
    </recommendedName>
</protein>
<sequence>MHIQPATFADVSELATLSAAAMALDECIGLHGFLCPYGHAYPLSRREGFLRRVKGRFYQGGVTMFNMVTDTFDPDYDGTSRIIGHIGMSSTLTDPNAESLDDRIWNALNLRLHRAEDFVRWYIGSDHSTSNANVRAFLATQKTIDPADYLDPKGRHYHFCEYLVVSPDHQRRGIGKALVEFAQARARAERVPILLTSSVAGVRFYESCGFREVAKLPFAEGSGIEDPLMLWEPEGLEKDAISNG</sequence>
<dbReference type="OrthoDB" id="410198at2759"/>
<dbReference type="InterPro" id="IPR052523">
    <property type="entry name" value="Trichothecene_AcTrans"/>
</dbReference>
<dbReference type="InterPro" id="IPR000182">
    <property type="entry name" value="GNAT_dom"/>
</dbReference>
<feature type="domain" description="N-acetyltransferase" evidence="1">
    <location>
        <begin position="90"/>
        <end position="231"/>
    </location>
</feature>
<dbReference type="EMBL" id="KB822722">
    <property type="protein sequence ID" value="ETN38929.1"/>
    <property type="molecule type" value="Genomic_DNA"/>
</dbReference>
<dbReference type="AlphaFoldDB" id="W2RTA1"/>
<dbReference type="InParanoid" id="W2RTA1"/>
<dbReference type="PANTHER" id="PTHR42791:SF2">
    <property type="entry name" value="N-ACETYLTRANSFERASE DOMAIN-CONTAINING PROTEIN"/>
    <property type="match status" value="1"/>
</dbReference>
<dbReference type="eggNOG" id="ENOG502STYZ">
    <property type="taxonomic scope" value="Eukaryota"/>
</dbReference>
<name>W2RTA1_CYPE1</name>
<organism evidence="2 3">
    <name type="scientific">Cyphellophora europaea (strain CBS 101466)</name>
    <name type="common">Phialophora europaea</name>
    <dbReference type="NCBI Taxonomy" id="1220924"/>
    <lineage>
        <taxon>Eukaryota</taxon>
        <taxon>Fungi</taxon>
        <taxon>Dikarya</taxon>
        <taxon>Ascomycota</taxon>
        <taxon>Pezizomycotina</taxon>
        <taxon>Eurotiomycetes</taxon>
        <taxon>Chaetothyriomycetidae</taxon>
        <taxon>Chaetothyriales</taxon>
        <taxon>Cyphellophoraceae</taxon>
        <taxon>Cyphellophora</taxon>
    </lineage>
</organism>
<dbReference type="SUPFAM" id="SSF55729">
    <property type="entry name" value="Acyl-CoA N-acyltransferases (Nat)"/>
    <property type="match status" value="1"/>
</dbReference>
<evidence type="ECO:0000313" key="2">
    <source>
        <dbReference type="EMBL" id="ETN38929.1"/>
    </source>
</evidence>
<accession>W2RTA1</accession>
<dbReference type="PROSITE" id="PS51186">
    <property type="entry name" value="GNAT"/>
    <property type="match status" value="1"/>
</dbReference>
<dbReference type="Gene3D" id="3.40.630.30">
    <property type="match status" value="1"/>
</dbReference>
<evidence type="ECO:0000259" key="1">
    <source>
        <dbReference type="PROSITE" id="PS51186"/>
    </source>
</evidence>
<dbReference type="InterPro" id="IPR016181">
    <property type="entry name" value="Acyl_CoA_acyltransferase"/>
</dbReference>
<dbReference type="RefSeq" id="XP_008719518.1">
    <property type="nucleotide sequence ID" value="XM_008721296.1"/>
</dbReference>
<evidence type="ECO:0000313" key="3">
    <source>
        <dbReference type="Proteomes" id="UP000030752"/>
    </source>
</evidence>
<dbReference type="GO" id="GO:0016747">
    <property type="term" value="F:acyltransferase activity, transferring groups other than amino-acyl groups"/>
    <property type="evidence" value="ECO:0007669"/>
    <property type="project" value="InterPro"/>
</dbReference>
<gene>
    <name evidence="2" type="ORF">HMPREF1541_06971</name>
</gene>
<dbReference type="STRING" id="1220924.W2RTA1"/>
<dbReference type="Pfam" id="PF13508">
    <property type="entry name" value="Acetyltransf_7"/>
    <property type="match status" value="1"/>
</dbReference>
<dbReference type="CDD" id="cd04301">
    <property type="entry name" value="NAT_SF"/>
    <property type="match status" value="1"/>
</dbReference>
<dbReference type="VEuPathDB" id="FungiDB:HMPREF1541_06971"/>
<reference evidence="2 3" key="1">
    <citation type="submission" date="2013-03" db="EMBL/GenBank/DDBJ databases">
        <title>The Genome Sequence of Phialophora europaea CBS 101466.</title>
        <authorList>
            <consortium name="The Broad Institute Genomics Platform"/>
            <person name="Cuomo C."/>
            <person name="de Hoog S."/>
            <person name="Gorbushina A."/>
            <person name="Walker B."/>
            <person name="Young S.K."/>
            <person name="Zeng Q."/>
            <person name="Gargeya S."/>
            <person name="Fitzgerald M."/>
            <person name="Haas B."/>
            <person name="Abouelleil A."/>
            <person name="Allen A.W."/>
            <person name="Alvarado L."/>
            <person name="Arachchi H.M."/>
            <person name="Berlin A.M."/>
            <person name="Chapman S.B."/>
            <person name="Gainer-Dewar J."/>
            <person name="Goldberg J."/>
            <person name="Griggs A."/>
            <person name="Gujja S."/>
            <person name="Hansen M."/>
            <person name="Howarth C."/>
            <person name="Imamovic A."/>
            <person name="Ireland A."/>
            <person name="Larimer J."/>
            <person name="McCowan C."/>
            <person name="Murphy C."/>
            <person name="Pearson M."/>
            <person name="Poon T.W."/>
            <person name="Priest M."/>
            <person name="Roberts A."/>
            <person name="Saif S."/>
            <person name="Shea T."/>
            <person name="Sisk P."/>
            <person name="Sykes S."/>
            <person name="Wortman J."/>
            <person name="Nusbaum C."/>
            <person name="Birren B."/>
        </authorList>
    </citation>
    <scope>NUCLEOTIDE SEQUENCE [LARGE SCALE GENOMIC DNA]</scope>
    <source>
        <strain evidence="2 3">CBS 101466</strain>
    </source>
</reference>
<dbReference type="PANTHER" id="PTHR42791">
    <property type="entry name" value="GNAT FAMILY ACETYLTRANSFERASE"/>
    <property type="match status" value="1"/>
</dbReference>
<dbReference type="HOGENOM" id="CLU_060131_3_2_1"/>
<dbReference type="Proteomes" id="UP000030752">
    <property type="component" value="Unassembled WGS sequence"/>
</dbReference>